<name>A0ACB9MI45_BAUVA</name>
<reference evidence="1 2" key="1">
    <citation type="journal article" date="2022" name="DNA Res.">
        <title>Chromosomal-level genome assembly of the orchid tree Bauhinia variegata (Leguminosae; Cercidoideae) supports the allotetraploid origin hypothesis of Bauhinia.</title>
        <authorList>
            <person name="Zhong Y."/>
            <person name="Chen Y."/>
            <person name="Zheng D."/>
            <person name="Pang J."/>
            <person name="Liu Y."/>
            <person name="Luo S."/>
            <person name="Meng S."/>
            <person name="Qian L."/>
            <person name="Wei D."/>
            <person name="Dai S."/>
            <person name="Zhou R."/>
        </authorList>
    </citation>
    <scope>NUCLEOTIDE SEQUENCE [LARGE SCALE GENOMIC DNA]</scope>
    <source>
        <strain evidence="1">BV-YZ2020</strain>
    </source>
</reference>
<proteinExistence type="predicted"/>
<evidence type="ECO:0000313" key="1">
    <source>
        <dbReference type="EMBL" id="KAI4323676.1"/>
    </source>
</evidence>
<comment type="caution">
    <text evidence="1">The sequence shown here is derived from an EMBL/GenBank/DDBJ whole genome shotgun (WGS) entry which is preliminary data.</text>
</comment>
<protein>
    <submittedName>
        <fullName evidence="1">Uncharacterized protein</fullName>
    </submittedName>
</protein>
<gene>
    <name evidence="1" type="ORF">L6164_023264</name>
</gene>
<dbReference type="EMBL" id="CM039434">
    <property type="protein sequence ID" value="KAI4323676.1"/>
    <property type="molecule type" value="Genomic_DNA"/>
</dbReference>
<evidence type="ECO:0000313" key="2">
    <source>
        <dbReference type="Proteomes" id="UP000828941"/>
    </source>
</evidence>
<keyword evidence="2" id="KW-1185">Reference proteome</keyword>
<sequence length="99" mass="12533">MEQRSYSGAEGKEQQWRWRRFPSRAVQRGFRMEPKTSMRGRNRAIKKRQREREGEREHWEQEEKEWELVRKEAERNKESKREKEWKTVRDKSQRRSRNQ</sequence>
<accession>A0ACB9MI45</accession>
<dbReference type="Proteomes" id="UP000828941">
    <property type="component" value="Chromosome 9"/>
</dbReference>
<organism evidence="1 2">
    <name type="scientific">Bauhinia variegata</name>
    <name type="common">Purple orchid tree</name>
    <name type="synonym">Phanera variegata</name>
    <dbReference type="NCBI Taxonomy" id="167791"/>
    <lineage>
        <taxon>Eukaryota</taxon>
        <taxon>Viridiplantae</taxon>
        <taxon>Streptophyta</taxon>
        <taxon>Embryophyta</taxon>
        <taxon>Tracheophyta</taxon>
        <taxon>Spermatophyta</taxon>
        <taxon>Magnoliopsida</taxon>
        <taxon>eudicotyledons</taxon>
        <taxon>Gunneridae</taxon>
        <taxon>Pentapetalae</taxon>
        <taxon>rosids</taxon>
        <taxon>fabids</taxon>
        <taxon>Fabales</taxon>
        <taxon>Fabaceae</taxon>
        <taxon>Cercidoideae</taxon>
        <taxon>Cercideae</taxon>
        <taxon>Bauhiniinae</taxon>
        <taxon>Bauhinia</taxon>
    </lineage>
</organism>